<name>A0A7X0KNE2_9HYPH</name>
<dbReference type="EMBL" id="JACHOU010000020">
    <property type="protein sequence ID" value="MBB6357087.1"/>
    <property type="molecule type" value="Genomic_DNA"/>
</dbReference>
<keyword evidence="3 5" id="KW-0238">DNA-binding</keyword>
<dbReference type="InterPro" id="IPR036388">
    <property type="entry name" value="WH-like_DNA-bd_sf"/>
</dbReference>
<dbReference type="PROSITE" id="PS50110">
    <property type="entry name" value="RESPONSE_REGULATORY"/>
    <property type="match status" value="1"/>
</dbReference>
<dbReference type="Gene3D" id="3.40.50.2300">
    <property type="match status" value="1"/>
</dbReference>
<dbReference type="GO" id="GO:0000156">
    <property type="term" value="F:phosphorelay response regulator activity"/>
    <property type="evidence" value="ECO:0007669"/>
    <property type="project" value="TreeGrafter"/>
</dbReference>
<evidence type="ECO:0000256" key="4">
    <source>
        <dbReference type="PROSITE-ProRule" id="PRU00169"/>
    </source>
</evidence>
<feature type="domain" description="Response regulatory" evidence="6">
    <location>
        <begin position="1"/>
        <end position="116"/>
    </location>
</feature>
<dbReference type="GO" id="GO:0006355">
    <property type="term" value="P:regulation of DNA-templated transcription"/>
    <property type="evidence" value="ECO:0007669"/>
    <property type="project" value="InterPro"/>
</dbReference>
<dbReference type="SUPFAM" id="SSF46894">
    <property type="entry name" value="C-terminal effector domain of the bipartite response regulators"/>
    <property type="match status" value="1"/>
</dbReference>
<feature type="domain" description="OmpR/PhoB-type" evidence="7">
    <location>
        <begin position="127"/>
        <end position="225"/>
    </location>
</feature>
<dbReference type="InterPro" id="IPR001867">
    <property type="entry name" value="OmpR/PhoB-type_DNA-bd"/>
</dbReference>
<dbReference type="PANTHER" id="PTHR48111">
    <property type="entry name" value="REGULATOR OF RPOS"/>
    <property type="match status" value="1"/>
</dbReference>
<reference evidence="8 9" key="1">
    <citation type="submission" date="2020-08" db="EMBL/GenBank/DDBJ databases">
        <title>Genomic Encyclopedia of Type Strains, Phase IV (KMG-IV): sequencing the most valuable type-strain genomes for metagenomic binning, comparative biology and taxonomic classification.</title>
        <authorList>
            <person name="Goeker M."/>
        </authorList>
    </citation>
    <scope>NUCLEOTIDE SEQUENCE [LARGE SCALE GENOMIC DNA]</scope>
    <source>
        <strain evidence="8 9">DSM 7051</strain>
    </source>
</reference>
<keyword evidence="1 4" id="KW-0597">Phosphoprotein</keyword>
<evidence type="ECO:0000259" key="6">
    <source>
        <dbReference type="PROSITE" id="PS50110"/>
    </source>
</evidence>
<dbReference type="SUPFAM" id="SSF52172">
    <property type="entry name" value="CheY-like"/>
    <property type="match status" value="1"/>
</dbReference>
<evidence type="ECO:0000256" key="2">
    <source>
        <dbReference type="ARBA" id="ARBA00023012"/>
    </source>
</evidence>
<gene>
    <name evidence="8" type="ORF">GGR00_004907</name>
</gene>
<evidence type="ECO:0000313" key="9">
    <source>
        <dbReference type="Proteomes" id="UP000536262"/>
    </source>
</evidence>
<evidence type="ECO:0000259" key="7">
    <source>
        <dbReference type="PROSITE" id="PS51755"/>
    </source>
</evidence>
<feature type="DNA-binding region" description="OmpR/PhoB-type" evidence="5">
    <location>
        <begin position="127"/>
        <end position="225"/>
    </location>
</feature>
<dbReference type="InterPro" id="IPR039420">
    <property type="entry name" value="WalR-like"/>
</dbReference>
<evidence type="ECO:0000256" key="1">
    <source>
        <dbReference type="ARBA" id="ARBA00022553"/>
    </source>
</evidence>
<dbReference type="Proteomes" id="UP000536262">
    <property type="component" value="Unassembled WGS sequence"/>
</dbReference>
<dbReference type="GO" id="GO:0005829">
    <property type="term" value="C:cytosol"/>
    <property type="evidence" value="ECO:0007669"/>
    <property type="project" value="TreeGrafter"/>
</dbReference>
<dbReference type="GO" id="GO:0000976">
    <property type="term" value="F:transcription cis-regulatory region binding"/>
    <property type="evidence" value="ECO:0007669"/>
    <property type="project" value="TreeGrafter"/>
</dbReference>
<keyword evidence="9" id="KW-1185">Reference proteome</keyword>
<dbReference type="CDD" id="cd00383">
    <property type="entry name" value="trans_reg_C"/>
    <property type="match status" value="1"/>
</dbReference>
<dbReference type="AlphaFoldDB" id="A0A7X0KNE2"/>
<sequence>MVLIVSQETEFYLLFSHILQAEGFDTELIHKPVDTHATAETKRPMAIVLDCQLNSELAPMISGLKNDTPTSQISVIGLLAADAQAQHIDLLKAGADEIFQRPFPPAQLVALLHNKRPAKSKKPASSKGLLAYRDVELNLDTHRVYAAGREVKLPPIEYKLLLHFMLSPGKVFGREDLIVAAWPRKAIADERSVDVHIGRLRKALKRAIGYDMIRTVRTAGYALAEPDIS</sequence>
<dbReference type="InterPro" id="IPR016032">
    <property type="entry name" value="Sig_transdc_resp-reg_C-effctor"/>
</dbReference>
<organism evidence="8 9">
    <name type="scientific">Aminobacter aganoensis</name>
    <dbReference type="NCBI Taxonomy" id="83264"/>
    <lineage>
        <taxon>Bacteria</taxon>
        <taxon>Pseudomonadati</taxon>
        <taxon>Pseudomonadota</taxon>
        <taxon>Alphaproteobacteria</taxon>
        <taxon>Hyphomicrobiales</taxon>
        <taxon>Phyllobacteriaceae</taxon>
        <taxon>Aminobacter</taxon>
    </lineage>
</organism>
<proteinExistence type="predicted"/>
<dbReference type="RefSeq" id="WP_162244907.1">
    <property type="nucleotide sequence ID" value="NZ_BAABEG010000004.1"/>
</dbReference>
<comment type="caution">
    <text evidence="8">The sequence shown here is derived from an EMBL/GenBank/DDBJ whole genome shotgun (WGS) entry which is preliminary data.</text>
</comment>
<evidence type="ECO:0000256" key="5">
    <source>
        <dbReference type="PROSITE-ProRule" id="PRU01091"/>
    </source>
</evidence>
<dbReference type="InterPro" id="IPR011006">
    <property type="entry name" value="CheY-like_superfamily"/>
</dbReference>
<evidence type="ECO:0000256" key="3">
    <source>
        <dbReference type="ARBA" id="ARBA00023125"/>
    </source>
</evidence>
<dbReference type="Pfam" id="PF00486">
    <property type="entry name" value="Trans_reg_C"/>
    <property type="match status" value="1"/>
</dbReference>
<dbReference type="GO" id="GO:0032993">
    <property type="term" value="C:protein-DNA complex"/>
    <property type="evidence" value="ECO:0007669"/>
    <property type="project" value="TreeGrafter"/>
</dbReference>
<keyword evidence="2" id="KW-0902">Two-component regulatory system</keyword>
<accession>A0A7X0KNE2</accession>
<dbReference type="SMART" id="SM00862">
    <property type="entry name" value="Trans_reg_C"/>
    <property type="match status" value="1"/>
</dbReference>
<protein>
    <submittedName>
        <fullName evidence="8">Two-component system phosphate regulon response regulator PhoB</fullName>
    </submittedName>
</protein>
<evidence type="ECO:0000313" key="8">
    <source>
        <dbReference type="EMBL" id="MBB6357087.1"/>
    </source>
</evidence>
<dbReference type="InterPro" id="IPR001789">
    <property type="entry name" value="Sig_transdc_resp-reg_receiver"/>
</dbReference>
<dbReference type="PROSITE" id="PS51755">
    <property type="entry name" value="OMPR_PHOB"/>
    <property type="match status" value="1"/>
</dbReference>
<dbReference type="PANTHER" id="PTHR48111:SF40">
    <property type="entry name" value="PHOSPHATE REGULON TRANSCRIPTIONAL REGULATORY PROTEIN PHOB"/>
    <property type="match status" value="1"/>
</dbReference>
<feature type="modified residue" description="4-aspartylphosphate" evidence="4">
    <location>
        <position position="50"/>
    </location>
</feature>
<dbReference type="Gene3D" id="1.10.10.10">
    <property type="entry name" value="Winged helix-like DNA-binding domain superfamily/Winged helix DNA-binding domain"/>
    <property type="match status" value="1"/>
</dbReference>